<gene>
    <name evidence="2" type="ORF">NDU88_000474</name>
</gene>
<feature type="region of interest" description="Disordered" evidence="1">
    <location>
        <begin position="217"/>
        <end position="242"/>
    </location>
</feature>
<feature type="compositionally biased region" description="Basic and acidic residues" evidence="1">
    <location>
        <begin position="152"/>
        <end position="162"/>
    </location>
</feature>
<sequence>MESCVAVNKASRKSLLRKINLTIPVNSKQATVNERNGKLHNLRTQDEDAETGKQGPRGRGPEIGLVYYGPTERLAGEAIWAWAAGECCGCGVWHCGRVDAAKEERRPRAHSGLGRTWSSEGVGGSDRAAEGRTRGPETNERDGSMWSGPAHKRAEAQRRPPRAEVTPRGPLGAGRNGGLVIRVVPCPRHNVIGLEAPSVPGECWVVLWWVSFGEKQKRGEHDREGERRSVASSWICESPEPL</sequence>
<proteinExistence type="predicted"/>
<comment type="caution">
    <text evidence="2">The sequence shown here is derived from an EMBL/GenBank/DDBJ whole genome shotgun (WGS) entry which is preliminary data.</text>
</comment>
<feature type="region of interest" description="Disordered" evidence="1">
    <location>
        <begin position="104"/>
        <end position="174"/>
    </location>
</feature>
<name>A0AAV7TFK7_PLEWA</name>
<feature type="compositionally biased region" description="Basic and acidic residues" evidence="1">
    <location>
        <begin position="217"/>
        <end position="229"/>
    </location>
</feature>
<evidence type="ECO:0000313" key="3">
    <source>
        <dbReference type="Proteomes" id="UP001066276"/>
    </source>
</evidence>
<organism evidence="2 3">
    <name type="scientific">Pleurodeles waltl</name>
    <name type="common">Iberian ribbed newt</name>
    <dbReference type="NCBI Taxonomy" id="8319"/>
    <lineage>
        <taxon>Eukaryota</taxon>
        <taxon>Metazoa</taxon>
        <taxon>Chordata</taxon>
        <taxon>Craniata</taxon>
        <taxon>Vertebrata</taxon>
        <taxon>Euteleostomi</taxon>
        <taxon>Amphibia</taxon>
        <taxon>Batrachia</taxon>
        <taxon>Caudata</taxon>
        <taxon>Salamandroidea</taxon>
        <taxon>Salamandridae</taxon>
        <taxon>Pleurodelinae</taxon>
        <taxon>Pleurodeles</taxon>
    </lineage>
</organism>
<accession>A0AAV7TFK7</accession>
<evidence type="ECO:0000313" key="2">
    <source>
        <dbReference type="EMBL" id="KAJ1175183.1"/>
    </source>
</evidence>
<feature type="region of interest" description="Disordered" evidence="1">
    <location>
        <begin position="43"/>
        <end position="62"/>
    </location>
</feature>
<evidence type="ECO:0000256" key="1">
    <source>
        <dbReference type="SAM" id="MobiDB-lite"/>
    </source>
</evidence>
<keyword evidence="3" id="KW-1185">Reference proteome</keyword>
<dbReference type="AlphaFoldDB" id="A0AAV7TFK7"/>
<feature type="compositionally biased region" description="Basic and acidic residues" evidence="1">
    <location>
        <begin position="127"/>
        <end position="143"/>
    </location>
</feature>
<protein>
    <submittedName>
        <fullName evidence="2">Uncharacterized protein</fullName>
    </submittedName>
</protein>
<dbReference type="EMBL" id="JANPWB010000006">
    <property type="protein sequence ID" value="KAJ1175183.1"/>
    <property type="molecule type" value="Genomic_DNA"/>
</dbReference>
<reference evidence="2" key="1">
    <citation type="journal article" date="2022" name="bioRxiv">
        <title>Sequencing and chromosome-scale assembly of the giantPleurodeles waltlgenome.</title>
        <authorList>
            <person name="Brown T."/>
            <person name="Elewa A."/>
            <person name="Iarovenko S."/>
            <person name="Subramanian E."/>
            <person name="Araus A.J."/>
            <person name="Petzold A."/>
            <person name="Susuki M."/>
            <person name="Suzuki K.-i.T."/>
            <person name="Hayashi T."/>
            <person name="Toyoda A."/>
            <person name="Oliveira C."/>
            <person name="Osipova E."/>
            <person name="Leigh N.D."/>
            <person name="Simon A."/>
            <person name="Yun M.H."/>
        </authorList>
    </citation>
    <scope>NUCLEOTIDE SEQUENCE</scope>
    <source>
        <strain evidence="2">20211129_DDA</strain>
        <tissue evidence="2">Liver</tissue>
    </source>
</reference>
<dbReference type="Proteomes" id="UP001066276">
    <property type="component" value="Chromosome 3_2"/>
</dbReference>